<feature type="transmembrane region" description="Helical" evidence="6">
    <location>
        <begin position="6"/>
        <end position="23"/>
    </location>
</feature>
<dbReference type="EMBL" id="BMFT01000001">
    <property type="protein sequence ID" value="GGH16332.1"/>
    <property type="molecule type" value="Genomic_DNA"/>
</dbReference>
<evidence type="ECO:0000313" key="8">
    <source>
        <dbReference type="Proteomes" id="UP000659344"/>
    </source>
</evidence>
<comment type="caution">
    <text evidence="7">The sequence shown here is derived from an EMBL/GenBank/DDBJ whole genome shotgun (WGS) entry which is preliminary data.</text>
</comment>
<keyword evidence="2" id="KW-1003">Cell membrane</keyword>
<evidence type="ECO:0000256" key="5">
    <source>
        <dbReference type="ARBA" id="ARBA00023136"/>
    </source>
</evidence>
<gene>
    <name evidence="7" type="primary">yxaC</name>
    <name evidence="7" type="ORF">GCM10008013_11050</name>
</gene>
<evidence type="ECO:0000313" key="7">
    <source>
        <dbReference type="EMBL" id="GGH16332.1"/>
    </source>
</evidence>
<keyword evidence="3 6" id="KW-0812">Transmembrane</keyword>
<dbReference type="RefSeq" id="WP_188536606.1">
    <property type="nucleotide sequence ID" value="NZ_BMFT01000001.1"/>
</dbReference>
<dbReference type="InterPro" id="IPR007300">
    <property type="entry name" value="CidB/LrgB"/>
</dbReference>
<evidence type="ECO:0008006" key="9">
    <source>
        <dbReference type="Google" id="ProtNLM"/>
    </source>
</evidence>
<reference evidence="8" key="1">
    <citation type="journal article" date="2019" name="Int. J. Syst. Evol. Microbiol.">
        <title>The Global Catalogue of Microorganisms (GCM) 10K type strain sequencing project: providing services to taxonomists for standard genome sequencing and annotation.</title>
        <authorList>
            <consortium name="The Broad Institute Genomics Platform"/>
            <consortium name="The Broad Institute Genome Sequencing Center for Infectious Disease"/>
            <person name="Wu L."/>
            <person name="Ma J."/>
        </authorList>
    </citation>
    <scope>NUCLEOTIDE SEQUENCE [LARGE SCALE GENOMIC DNA]</scope>
    <source>
        <strain evidence="8">CGMCC 1.12769</strain>
    </source>
</reference>
<accession>A0ABQ1Y9A4</accession>
<keyword evidence="8" id="KW-1185">Reference proteome</keyword>
<organism evidence="7 8">
    <name type="scientific">Paenibacillus segetis</name>
    <dbReference type="NCBI Taxonomy" id="1325360"/>
    <lineage>
        <taxon>Bacteria</taxon>
        <taxon>Bacillati</taxon>
        <taxon>Bacillota</taxon>
        <taxon>Bacilli</taxon>
        <taxon>Bacillales</taxon>
        <taxon>Paenibacillaceae</taxon>
        <taxon>Paenibacillus</taxon>
    </lineage>
</organism>
<evidence type="ECO:0000256" key="1">
    <source>
        <dbReference type="ARBA" id="ARBA00004651"/>
    </source>
</evidence>
<feature type="transmembrane region" description="Helical" evidence="6">
    <location>
        <begin position="30"/>
        <end position="48"/>
    </location>
</feature>
<sequence>MFVIAAGIVLLNVAIYLVMSSIYKRFHIPVLLPALTATFAVVVLLLYFEIPYDTYMIGGQWINKLLGPAVVSLAYPLYKQRHVLRHNLPAILGGTIIGLLVGMFSGILLALAFGFSKLYVLSILPKSITTPVAIQISSNLGGESSLTSVFVMIAGFTGAIGGPYIMRLFRIKSSVGIGIGLGTASHALGTAKALEYGEESVSMSSVAMTVCAIVGSCVGPFVAWIMYSLIG</sequence>
<comment type="subcellular location">
    <subcellularLocation>
        <location evidence="1">Cell membrane</location>
        <topology evidence="1">Multi-pass membrane protein</topology>
    </subcellularLocation>
</comment>
<name>A0ABQ1Y9A4_9BACL</name>
<keyword evidence="5 6" id="KW-0472">Membrane</keyword>
<evidence type="ECO:0000256" key="2">
    <source>
        <dbReference type="ARBA" id="ARBA00022475"/>
    </source>
</evidence>
<evidence type="ECO:0000256" key="6">
    <source>
        <dbReference type="SAM" id="Phobius"/>
    </source>
</evidence>
<feature type="transmembrane region" description="Helical" evidence="6">
    <location>
        <begin position="146"/>
        <end position="166"/>
    </location>
</feature>
<dbReference type="Pfam" id="PF04172">
    <property type="entry name" value="LrgB"/>
    <property type="match status" value="1"/>
</dbReference>
<dbReference type="PANTHER" id="PTHR30249">
    <property type="entry name" value="PUTATIVE SEROTONIN TRANSPORTER"/>
    <property type="match status" value="1"/>
</dbReference>
<dbReference type="Proteomes" id="UP000659344">
    <property type="component" value="Unassembled WGS sequence"/>
</dbReference>
<protein>
    <recommendedName>
        <fullName evidence="9">TIGR00659 family protein</fullName>
    </recommendedName>
</protein>
<proteinExistence type="predicted"/>
<evidence type="ECO:0000256" key="3">
    <source>
        <dbReference type="ARBA" id="ARBA00022692"/>
    </source>
</evidence>
<dbReference type="PANTHER" id="PTHR30249:SF17">
    <property type="entry name" value="HOLIN-LIKE PROTEIN CIDB"/>
    <property type="match status" value="1"/>
</dbReference>
<keyword evidence="4 6" id="KW-1133">Transmembrane helix</keyword>
<feature type="transmembrane region" description="Helical" evidence="6">
    <location>
        <begin position="206"/>
        <end position="230"/>
    </location>
</feature>
<feature type="transmembrane region" description="Helical" evidence="6">
    <location>
        <begin position="60"/>
        <end position="78"/>
    </location>
</feature>
<evidence type="ECO:0000256" key="4">
    <source>
        <dbReference type="ARBA" id="ARBA00022989"/>
    </source>
</evidence>
<feature type="transmembrane region" description="Helical" evidence="6">
    <location>
        <begin position="173"/>
        <end position="194"/>
    </location>
</feature>
<feature type="transmembrane region" description="Helical" evidence="6">
    <location>
        <begin position="90"/>
        <end position="115"/>
    </location>
</feature>